<gene>
    <name evidence="1" type="ORF">GM1_004_01000</name>
</gene>
<keyword evidence="2" id="KW-1185">Reference proteome</keyword>
<sequence>MPADERDTRAGTAASGDPVQDMLLGLVSNIDQLAAIIGGGHSAAAAAVGVVPGPIPELAAELGTLLTELGDLLARILSAFIAILEAIAESLRSAPAGQSAPSSGFESIPVRISAGA</sequence>
<evidence type="ECO:0000313" key="1">
    <source>
        <dbReference type="EMBL" id="GAC78655.1"/>
    </source>
</evidence>
<dbReference type="AlphaFoldDB" id="M3UH53"/>
<dbReference type="EMBL" id="BAOP01000004">
    <property type="protein sequence ID" value="GAC78655.1"/>
    <property type="molecule type" value="Genomic_DNA"/>
</dbReference>
<dbReference type="STRING" id="410332.SAMN04488550_2777"/>
<evidence type="ECO:0000313" key="2">
    <source>
        <dbReference type="Proteomes" id="UP000035009"/>
    </source>
</evidence>
<accession>M3UH53</accession>
<proteinExistence type="predicted"/>
<reference evidence="1 2" key="1">
    <citation type="submission" date="2013-02" db="EMBL/GenBank/DDBJ databases">
        <title>Whole genome shotgun sequence of Gordonia malaquae NBRC 108250.</title>
        <authorList>
            <person name="Yoshida I."/>
            <person name="Hosoyama A."/>
            <person name="Tsuchikane K."/>
            <person name="Ando Y."/>
            <person name="Baba S."/>
            <person name="Ohji S."/>
            <person name="Hamada M."/>
            <person name="Tamura T."/>
            <person name="Yamazoe A."/>
            <person name="Yamazaki S."/>
            <person name="Fujita N."/>
        </authorList>
    </citation>
    <scope>NUCLEOTIDE SEQUENCE [LARGE SCALE GENOMIC DNA]</scope>
    <source>
        <strain evidence="1 2">NBRC 108250</strain>
    </source>
</reference>
<comment type="caution">
    <text evidence="1">The sequence shown here is derived from an EMBL/GenBank/DDBJ whole genome shotgun (WGS) entry which is preliminary data.</text>
</comment>
<dbReference type="RefSeq" id="WP_008376786.1">
    <property type="nucleotide sequence ID" value="NZ_BAOP01000004.1"/>
</dbReference>
<dbReference type="eggNOG" id="ENOG5031VYR">
    <property type="taxonomic scope" value="Bacteria"/>
</dbReference>
<organism evidence="1 2">
    <name type="scientific">Gordonia malaquae NBRC 108250</name>
    <dbReference type="NCBI Taxonomy" id="1223542"/>
    <lineage>
        <taxon>Bacteria</taxon>
        <taxon>Bacillati</taxon>
        <taxon>Actinomycetota</taxon>
        <taxon>Actinomycetes</taxon>
        <taxon>Mycobacteriales</taxon>
        <taxon>Gordoniaceae</taxon>
        <taxon>Gordonia</taxon>
    </lineage>
</organism>
<name>M3UH53_GORML</name>
<dbReference type="OrthoDB" id="4381107at2"/>
<dbReference type="Proteomes" id="UP000035009">
    <property type="component" value="Unassembled WGS sequence"/>
</dbReference>
<protein>
    <submittedName>
        <fullName evidence="1">Uncharacterized protein</fullName>
    </submittedName>
</protein>